<proteinExistence type="predicted"/>
<evidence type="ECO:0000313" key="2">
    <source>
        <dbReference type="Proteomes" id="UP001165667"/>
    </source>
</evidence>
<feature type="non-terminal residue" evidence="1">
    <location>
        <position position="1"/>
    </location>
</feature>
<accession>A0AA41ZA93</accession>
<dbReference type="Proteomes" id="UP001165667">
    <property type="component" value="Unassembled WGS sequence"/>
</dbReference>
<protein>
    <recommendedName>
        <fullName evidence="3">Alpha/beta hydrolase</fullName>
    </recommendedName>
</protein>
<reference evidence="1" key="1">
    <citation type="submission" date="2022-05" db="EMBL/GenBank/DDBJ databases">
        <authorList>
            <person name="Pankratov T."/>
        </authorList>
    </citation>
    <scope>NUCLEOTIDE SEQUENCE</scope>
    <source>
        <strain evidence="1">BP6-180914</strain>
    </source>
</reference>
<evidence type="ECO:0000313" key="1">
    <source>
        <dbReference type="EMBL" id="MCW6513150.1"/>
    </source>
</evidence>
<sequence length="65" mass="7247">ARLFAVNFADDLLNPVQLGAMARVMPRVKNGRFVVVPEGPDTIGHQTLTQAKVWVPYLKQLMETP</sequence>
<keyword evidence="2" id="KW-1185">Reference proteome</keyword>
<gene>
    <name evidence="1" type="ORF">M8523_35460</name>
</gene>
<evidence type="ECO:0008006" key="3">
    <source>
        <dbReference type="Google" id="ProtNLM"/>
    </source>
</evidence>
<name>A0AA41ZA93_9HYPH</name>
<comment type="caution">
    <text evidence="1">The sequence shown here is derived from an EMBL/GenBank/DDBJ whole genome shotgun (WGS) entry which is preliminary data.</text>
</comment>
<dbReference type="AlphaFoldDB" id="A0AA41ZA93"/>
<dbReference type="EMBL" id="JAMOIM010000100">
    <property type="protein sequence ID" value="MCW6513150.1"/>
    <property type="molecule type" value="Genomic_DNA"/>
</dbReference>
<organism evidence="1 2">
    <name type="scientific">Lichenifustis flavocetrariae</name>
    <dbReference type="NCBI Taxonomy" id="2949735"/>
    <lineage>
        <taxon>Bacteria</taxon>
        <taxon>Pseudomonadati</taxon>
        <taxon>Pseudomonadota</taxon>
        <taxon>Alphaproteobacteria</taxon>
        <taxon>Hyphomicrobiales</taxon>
        <taxon>Lichenihabitantaceae</taxon>
        <taxon>Lichenifustis</taxon>
    </lineage>
</organism>